<name>A0AA95SB85_9BACI</name>
<evidence type="ECO:0000313" key="4">
    <source>
        <dbReference type="EMBL" id="WHY86622.1"/>
    </source>
</evidence>
<keyword evidence="1" id="KW-1133">Transmembrane helix</keyword>
<sequence>MNKENFNQSIDNIDLPLEKLLAREKAAMSQAKKMRKVGRTTNHSMLMACGLCIILFGSGFVSSGMAAVLSNIPLIGPIYKEFRDIATDKIEKDQLATVIEKQDSHDGLTMTVKEAAYDGGRLIVTVAYSGEKALSLKEENVGYNYVTINGEEFKVAIGSGTQRPINSKTTIEQHQFTLAKYNEYGDKIEVAVHGEDLFGYKGKWGVSFPLEKIKGDIHEFYPDVKTKNVNNVYTLTADKVTFSPLSTRIDVTVDYPAELDENDRWKWFDFSVVDNNGNVYDRLKLQAGMAGNYGHHMVLALPPMDTIPKSLTLKPADINSEGYIEDIKELELVVPLKKTK</sequence>
<organism evidence="4 5">
    <name type="scientific">Neobacillus novalis</name>
    <dbReference type="NCBI Taxonomy" id="220687"/>
    <lineage>
        <taxon>Bacteria</taxon>
        <taxon>Bacillati</taxon>
        <taxon>Bacillota</taxon>
        <taxon>Bacilli</taxon>
        <taxon>Bacillales</taxon>
        <taxon>Bacillaceae</taxon>
        <taxon>Neobacillus</taxon>
    </lineage>
</organism>
<dbReference type="AlphaFoldDB" id="A0AA95SB85"/>
<keyword evidence="1" id="KW-0472">Membrane</keyword>
<proteinExistence type="predicted"/>
<protein>
    <submittedName>
        <fullName evidence="4">DUF4179 domain-containing protein</fullName>
    </submittedName>
</protein>
<reference evidence="4" key="1">
    <citation type="submission" date="2023-05" db="EMBL/GenBank/DDBJ databases">
        <title>Comparative genomics of Bacillaceae isolates and their secondary metabolite potential.</title>
        <authorList>
            <person name="Song L."/>
            <person name="Nielsen L.J."/>
            <person name="Mohite O."/>
            <person name="Xu X."/>
            <person name="Weber T."/>
            <person name="Kovacs A.T."/>
        </authorList>
    </citation>
    <scope>NUCLEOTIDE SEQUENCE</scope>
    <source>
        <strain evidence="4">XLM17</strain>
    </source>
</reference>
<dbReference type="Gene3D" id="2.60.40.1640">
    <property type="entry name" value="Conserved domain protein"/>
    <property type="match status" value="1"/>
</dbReference>
<feature type="domain" description="DUF5643" evidence="3">
    <location>
        <begin position="220"/>
        <end position="325"/>
    </location>
</feature>
<dbReference type="Gene3D" id="2.60.40.1630">
    <property type="entry name" value="bacillus anthracis domain"/>
    <property type="match status" value="1"/>
</dbReference>
<evidence type="ECO:0000256" key="1">
    <source>
        <dbReference type="SAM" id="Phobius"/>
    </source>
</evidence>
<dbReference type="EMBL" id="CP126114">
    <property type="protein sequence ID" value="WHY86622.1"/>
    <property type="molecule type" value="Genomic_DNA"/>
</dbReference>
<dbReference type="Proteomes" id="UP001178288">
    <property type="component" value="Chromosome"/>
</dbReference>
<evidence type="ECO:0000259" key="2">
    <source>
        <dbReference type="Pfam" id="PF13786"/>
    </source>
</evidence>
<gene>
    <name evidence="4" type="ORF">QNH39_01635</name>
</gene>
<dbReference type="RefSeq" id="WP_066095143.1">
    <property type="nucleotide sequence ID" value="NZ_CP126114.1"/>
</dbReference>
<accession>A0AA95SB85</accession>
<dbReference type="InterPro" id="IPR025436">
    <property type="entry name" value="DUF4179"/>
</dbReference>
<feature type="domain" description="DUF4179" evidence="2">
    <location>
        <begin position="44"/>
        <end position="126"/>
    </location>
</feature>
<evidence type="ECO:0000313" key="5">
    <source>
        <dbReference type="Proteomes" id="UP001178288"/>
    </source>
</evidence>
<keyword evidence="5" id="KW-1185">Reference proteome</keyword>
<dbReference type="KEGG" id="nnv:QNH39_01635"/>
<evidence type="ECO:0000259" key="3">
    <source>
        <dbReference type="Pfam" id="PF18705"/>
    </source>
</evidence>
<keyword evidence="1" id="KW-0812">Transmembrane</keyword>
<dbReference type="InterPro" id="IPR040680">
    <property type="entry name" value="DUF5643"/>
</dbReference>
<dbReference type="Pfam" id="PF18705">
    <property type="entry name" value="DUF5643"/>
    <property type="match status" value="1"/>
</dbReference>
<feature type="transmembrane region" description="Helical" evidence="1">
    <location>
        <begin position="45"/>
        <end position="69"/>
    </location>
</feature>
<dbReference type="Pfam" id="PF13786">
    <property type="entry name" value="DUF4179"/>
    <property type="match status" value="1"/>
</dbReference>